<evidence type="ECO:0000313" key="10">
    <source>
        <dbReference type="Proteomes" id="UP000675968"/>
    </source>
</evidence>
<dbReference type="EMBL" id="JAGVWC010000011">
    <property type="protein sequence ID" value="MBS3061880.1"/>
    <property type="molecule type" value="Genomic_DNA"/>
</dbReference>
<dbReference type="NCBIfam" id="TIGR02179">
    <property type="entry name" value="PorD_KorD"/>
    <property type="match status" value="1"/>
</dbReference>
<keyword evidence="7" id="KW-0411">Iron-sulfur</keyword>
<dbReference type="AlphaFoldDB" id="A0A8T4LB04"/>
<keyword evidence="6" id="KW-0408">Iron</keyword>
<evidence type="ECO:0000256" key="3">
    <source>
        <dbReference type="ARBA" id="ARBA00022723"/>
    </source>
</evidence>
<keyword evidence="5" id="KW-0249">Electron transport</keyword>
<dbReference type="PANTHER" id="PTHR43724:SF2">
    <property type="entry name" value="PYRUVATE SYNTHASE SUBUNIT PORD"/>
    <property type="match status" value="1"/>
</dbReference>
<accession>A0A8T4LB04</accession>
<evidence type="ECO:0000256" key="1">
    <source>
        <dbReference type="ARBA" id="ARBA00001966"/>
    </source>
</evidence>
<feature type="domain" description="4Fe-4S ferredoxin-type" evidence="8">
    <location>
        <begin position="22"/>
        <end position="46"/>
    </location>
</feature>
<dbReference type="InterPro" id="IPR017900">
    <property type="entry name" value="4Fe4S_Fe_S_CS"/>
</dbReference>
<evidence type="ECO:0000256" key="7">
    <source>
        <dbReference type="ARBA" id="ARBA00023014"/>
    </source>
</evidence>
<dbReference type="PROSITE" id="PS51379">
    <property type="entry name" value="4FE4S_FER_2"/>
    <property type="match status" value="2"/>
</dbReference>
<dbReference type="Gene3D" id="3.30.70.20">
    <property type="match status" value="2"/>
</dbReference>
<reference evidence="9" key="2">
    <citation type="submission" date="2021-05" db="EMBL/GenBank/DDBJ databases">
        <title>Protein family content uncovers lineage relationships and bacterial pathway maintenance mechanisms in DPANN archaea.</title>
        <authorList>
            <person name="Castelle C.J."/>
            <person name="Meheust R."/>
            <person name="Jaffe A.L."/>
            <person name="Seitz K."/>
            <person name="Gong X."/>
            <person name="Baker B.J."/>
            <person name="Banfield J.F."/>
        </authorList>
    </citation>
    <scope>NUCLEOTIDE SEQUENCE</scope>
    <source>
        <strain evidence="9">RIFCSPLOWO2_01_FULL_AR10_48_17</strain>
    </source>
</reference>
<evidence type="ECO:0000256" key="4">
    <source>
        <dbReference type="ARBA" id="ARBA00022737"/>
    </source>
</evidence>
<sequence length="84" mass="9386">MLIPLSKPGTTTDIKTGKWKTHRPTVDPKLCTKCAICQNFCPEGIMGTPREIPVIDYDYCKGCSMCMVECPFKAITMVAEKQEL</sequence>
<name>A0A8T4LB04_9ARCH</name>
<dbReference type="InterPro" id="IPR011898">
    <property type="entry name" value="PorD_KorD"/>
</dbReference>
<keyword evidence="5" id="KW-0813">Transport</keyword>
<dbReference type="GO" id="GO:0016625">
    <property type="term" value="F:oxidoreductase activity, acting on the aldehyde or oxo group of donors, iron-sulfur protein as acceptor"/>
    <property type="evidence" value="ECO:0007669"/>
    <property type="project" value="InterPro"/>
</dbReference>
<dbReference type="GO" id="GO:0046872">
    <property type="term" value="F:metal ion binding"/>
    <property type="evidence" value="ECO:0007669"/>
    <property type="project" value="UniProtKB-KW"/>
</dbReference>
<proteinExistence type="predicted"/>
<dbReference type="InterPro" id="IPR017896">
    <property type="entry name" value="4Fe4S_Fe-S-bd"/>
</dbReference>
<comment type="caution">
    <text evidence="9">The sequence shown here is derived from an EMBL/GenBank/DDBJ whole genome shotgun (WGS) entry which is preliminary data.</text>
</comment>
<keyword evidence="4" id="KW-0677">Repeat</keyword>
<dbReference type="Pfam" id="PF00037">
    <property type="entry name" value="Fer4"/>
    <property type="match status" value="1"/>
</dbReference>
<comment type="cofactor">
    <cofactor evidence="1">
        <name>[4Fe-4S] cluster</name>
        <dbReference type="ChEBI" id="CHEBI:49883"/>
    </cofactor>
</comment>
<keyword evidence="3" id="KW-0479">Metal-binding</keyword>
<dbReference type="PROSITE" id="PS00198">
    <property type="entry name" value="4FE4S_FER_1"/>
    <property type="match status" value="1"/>
</dbReference>
<dbReference type="PANTHER" id="PTHR43724">
    <property type="entry name" value="PYRUVATE SYNTHASE SUBUNIT PORD"/>
    <property type="match status" value="1"/>
</dbReference>
<gene>
    <name evidence="9" type="ORF">J4215_04845</name>
</gene>
<dbReference type="SUPFAM" id="SSF54862">
    <property type="entry name" value="4Fe-4S ferredoxins"/>
    <property type="match status" value="1"/>
</dbReference>
<evidence type="ECO:0000313" key="9">
    <source>
        <dbReference type="EMBL" id="MBS3061880.1"/>
    </source>
</evidence>
<evidence type="ECO:0000259" key="8">
    <source>
        <dbReference type="PROSITE" id="PS51379"/>
    </source>
</evidence>
<evidence type="ECO:0000256" key="2">
    <source>
        <dbReference type="ARBA" id="ARBA00022485"/>
    </source>
</evidence>
<organism evidence="9 10">
    <name type="scientific">Candidatus Iainarchaeum sp</name>
    <dbReference type="NCBI Taxonomy" id="3101447"/>
    <lineage>
        <taxon>Archaea</taxon>
        <taxon>Candidatus Iainarchaeota</taxon>
        <taxon>Candidatus Iainarchaeia</taxon>
        <taxon>Candidatus Iainarchaeales</taxon>
        <taxon>Candidatus Iainarchaeaceae</taxon>
        <taxon>Candidatus Iainarchaeum</taxon>
    </lineage>
</organism>
<dbReference type="GO" id="GO:0051539">
    <property type="term" value="F:4 iron, 4 sulfur cluster binding"/>
    <property type="evidence" value="ECO:0007669"/>
    <property type="project" value="UniProtKB-KW"/>
</dbReference>
<feature type="domain" description="4Fe-4S ferredoxin-type" evidence="8">
    <location>
        <begin position="51"/>
        <end position="80"/>
    </location>
</feature>
<keyword evidence="2" id="KW-0004">4Fe-4S</keyword>
<reference evidence="9" key="1">
    <citation type="submission" date="2021-03" db="EMBL/GenBank/DDBJ databases">
        <authorList>
            <person name="Jaffe A."/>
        </authorList>
    </citation>
    <scope>NUCLEOTIDE SEQUENCE</scope>
    <source>
        <strain evidence="9">RIFCSPLOWO2_01_FULL_AR10_48_17</strain>
    </source>
</reference>
<protein>
    <submittedName>
        <fullName evidence="9">4Fe-4S binding protein</fullName>
    </submittedName>
</protein>
<dbReference type="Proteomes" id="UP000675968">
    <property type="component" value="Unassembled WGS sequence"/>
</dbReference>
<dbReference type="Pfam" id="PF12800">
    <property type="entry name" value="Fer4_4"/>
    <property type="match status" value="1"/>
</dbReference>
<evidence type="ECO:0000256" key="6">
    <source>
        <dbReference type="ARBA" id="ARBA00023004"/>
    </source>
</evidence>
<evidence type="ECO:0000256" key="5">
    <source>
        <dbReference type="ARBA" id="ARBA00022982"/>
    </source>
</evidence>